<feature type="region of interest" description="Disordered" evidence="1">
    <location>
        <begin position="256"/>
        <end position="295"/>
    </location>
</feature>
<keyword evidence="2" id="KW-1133">Transmembrane helix</keyword>
<accession>A0A7S1PHG0</accession>
<name>A0A7S1PHG0_9EUKA</name>
<evidence type="ECO:0000313" key="3">
    <source>
        <dbReference type="EMBL" id="CAD9081353.1"/>
    </source>
</evidence>
<keyword evidence="2" id="KW-0812">Transmembrane</keyword>
<evidence type="ECO:0000256" key="2">
    <source>
        <dbReference type="SAM" id="Phobius"/>
    </source>
</evidence>
<evidence type="ECO:0000256" key="1">
    <source>
        <dbReference type="SAM" id="MobiDB-lite"/>
    </source>
</evidence>
<protein>
    <submittedName>
        <fullName evidence="3">Uncharacterized protein</fullName>
    </submittedName>
</protein>
<dbReference type="AlphaFoldDB" id="A0A7S1PHG0"/>
<feature type="transmembrane region" description="Helical" evidence="2">
    <location>
        <begin position="94"/>
        <end position="113"/>
    </location>
</feature>
<feature type="compositionally biased region" description="Basic residues" evidence="1">
    <location>
        <begin position="166"/>
        <end position="175"/>
    </location>
</feature>
<dbReference type="EMBL" id="HBGD01005537">
    <property type="protein sequence ID" value="CAD9081353.1"/>
    <property type="molecule type" value="Transcribed_RNA"/>
</dbReference>
<feature type="transmembrane region" description="Helical" evidence="2">
    <location>
        <begin position="62"/>
        <end position="82"/>
    </location>
</feature>
<proteinExistence type="predicted"/>
<reference evidence="3" key="1">
    <citation type="submission" date="2021-01" db="EMBL/GenBank/DDBJ databases">
        <authorList>
            <person name="Corre E."/>
            <person name="Pelletier E."/>
            <person name="Niang G."/>
            <person name="Scheremetjew M."/>
            <person name="Finn R."/>
            <person name="Kale V."/>
            <person name="Holt S."/>
            <person name="Cochrane G."/>
            <person name="Meng A."/>
            <person name="Brown T."/>
            <person name="Cohen L."/>
        </authorList>
    </citation>
    <scope>NUCLEOTIDE SEQUENCE</scope>
    <source>
        <strain evidence="3">WS</strain>
    </source>
</reference>
<feature type="region of interest" description="Disordered" evidence="1">
    <location>
        <begin position="154"/>
        <end position="184"/>
    </location>
</feature>
<organism evidence="3">
    <name type="scientific">Percolomonas cosmopolitus</name>
    <dbReference type="NCBI Taxonomy" id="63605"/>
    <lineage>
        <taxon>Eukaryota</taxon>
        <taxon>Discoba</taxon>
        <taxon>Heterolobosea</taxon>
        <taxon>Tetramitia</taxon>
        <taxon>Eutetramitia</taxon>
        <taxon>Percolomonadidae</taxon>
        <taxon>Percolomonas</taxon>
    </lineage>
</organism>
<sequence>MPPSTRRSVLHPFGGDTTTSSQISLPLVRSSLNSHSHRSASRLTTFHNTCCSIQCLLITFNLFSGFCILFFDAILIVVLLYGTSGNSSSGARHPFPLGFILILCIGSAILWLIQSCLCCSFHLACVIRPLKHLRLQLEVLGELQALDEGGEIGAQKGTTQRDKRNTRANPNKRKSSSGADGKRSGSVFTSIAVTTKSFLRCISQRIYTSSSRRSKLHTKRLLNVANVYHCQQGMRNLNRTMSNAFSFLPHELLLQPPTLPTPKKKQHISPMSASRTKSPPPNPPRDNRIVPSPSRRSLVSIESVGTFSVKSSTVKSVQDRERRFVPGLSMKDLSIVTIRIHNIHEISVQEFVTQYANCLDVISECIGNVSQDSTINSLSASSGDSPTITAQDTSPPCSIHIETFTEECITLTFRGQRLHQLIALQTALEIDHKLRLLDHWLDLTIGVGFGTVITGTLGNQSSRVIRSFGTACTMVNNITIIAKHLQVSLLASESVVQKAIGSITKHMASSSPSSTFFPPEFIIQRYADLMLLFPDHPGSKTPTQHKVIQVLDLNVLHSQTDVMVTTAIEPIYKDAETLFRLTNECWAHIEQGEFAQVQQIYQNNRRIILDDMILQRIKNTAEYCQSQSLGWKEYLEQQEEKLMQNRPWGLGFLSLLLG</sequence>
<keyword evidence="2" id="KW-0472">Membrane</keyword>
<gene>
    <name evidence="3" type="ORF">PCOS0759_LOCUS4593</name>
</gene>